<proteinExistence type="inferred from homology"/>
<reference evidence="3 4" key="1">
    <citation type="submission" date="2014-01" db="EMBL/GenBank/DDBJ databases">
        <title>Sulfitobacter sp. H3 (MCCC 1A00686) Genome Sequencing.</title>
        <authorList>
            <person name="Lai Q."/>
            <person name="Hong Z."/>
        </authorList>
    </citation>
    <scope>NUCLEOTIDE SEQUENCE [LARGE SCALE GENOMIC DNA]</scope>
    <source>
        <strain evidence="3 4">H3</strain>
    </source>
</reference>
<dbReference type="AlphaFoldDB" id="A0A073J5Q2"/>
<sequence>MTTKLLIGLDGQSSGDRALSFAENLAKLIGTAELLVVYVIEWSPYSFQTPEENAERHKRREEEISTAMERVVTPALARLEAAGIKAQGMVRHGNVADSLDSIAAKQNASQIIVGRSTETGLSKRIFGSSTANLVMGANVPVTVVN</sequence>
<accession>A0A073J5Q2</accession>
<comment type="caution">
    <text evidence="3">The sequence shown here is derived from an EMBL/GenBank/DDBJ whole genome shotgun (WGS) entry which is preliminary data.</text>
</comment>
<evidence type="ECO:0000259" key="2">
    <source>
        <dbReference type="Pfam" id="PF00582"/>
    </source>
</evidence>
<dbReference type="InterPro" id="IPR014729">
    <property type="entry name" value="Rossmann-like_a/b/a_fold"/>
</dbReference>
<organism evidence="3 4">
    <name type="scientific">Pseudosulfitobacter pseudonitzschiae</name>
    <dbReference type="NCBI Taxonomy" id="1402135"/>
    <lineage>
        <taxon>Bacteria</taxon>
        <taxon>Pseudomonadati</taxon>
        <taxon>Pseudomonadota</taxon>
        <taxon>Alphaproteobacteria</taxon>
        <taxon>Rhodobacterales</taxon>
        <taxon>Roseobacteraceae</taxon>
        <taxon>Pseudosulfitobacter</taxon>
    </lineage>
</organism>
<protein>
    <submittedName>
        <fullName evidence="3">Universal stress protein</fullName>
    </submittedName>
</protein>
<evidence type="ECO:0000313" key="3">
    <source>
        <dbReference type="EMBL" id="KEJ97319.1"/>
    </source>
</evidence>
<dbReference type="PANTHER" id="PTHR46268:SF6">
    <property type="entry name" value="UNIVERSAL STRESS PROTEIN UP12"/>
    <property type="match status" value="1"/>
</dbReference>
<dbReference type="InterPro" id="IPR006015">
    <property type="entry name" value="Universal_stress_UspA"/>
</dbReference>
<gene>
    <name evidence="3" type="ORF">SUH3_11125</name>
</gene>
<name>A0A073J5Q2_9RHOB</name>
<dbReference type="Gene3D" id="3.40.50.620">
    <property type="entry name" value="HUPs"/>
    <property type="match status" value="1"/>
</dbReference>
<dbReference type="SUPFAM" id="SSF52402">
    <property type="entry name" value="Adenine nucleotide alpha hydrolases-like"/>
    <property type="match status" value="1"/>
</dbReference>
<dbReference type="PANTHER" id="PTHR46268">
    <property type="entry name" value="STRESS RESPONSE PROTEIN NHAX"/>
    <property type="match status" value="1"/>
</dbReference>
<dbReference type="Pfam" id="PF00582">
    <property type="entry name" value="Usp"/>
    <property type="match status" value="1"/>
</dbReference>
<evidence type="ECO:0000256" key="1">
    <source>
        <dbReference type="ARBA" id="ARBA00008791"/>
    </source>
</evidence>
<dbReference type="InterPro" id="IPR006016">
    <property type="entry name" value="UspA"/>
</dbReference>
<feature type="domain" description="UspA" evidence="2">
    <location>
        <begin position="1"/>
        <end position="144"/>
    </location>
</feature>
<evidence type="ECO:0000313" key="4">
    <source>
        <dbReference type="Proteomes" id="UP000027746"/>
    </source>
</evidence>
<dbReference type="PRINTS" id="PR01438">
    <property type="entry name" value="UNVRSLSTRESS"/>
</dbReference>
<dbReference type="GeneID" id="68871651"/>
<dbReference type="CDD" id="cd00293">
    <property type="entry name" value="USP-like"/>
    <property type="match status" value="1"/>
</dbReference>
<dbReference type="Proteomes" id="UP000027746">
    <property type="component" value="Unassembled WGS sequence"/>
</dbReference>
<dbReference type="EMBL" id="JAMD01000002">
    <property type="protein sequence ID" value="KEJ97319.1"/>
    <property type="molecule type" value="Genomic_DNA"/>
</dbReference>
<dbReference type="RefSeq" id="WP_037923198.1">
    <property type="nucleotide sequence ID" value="NZ_CP054599.1"/>
</dbReference>
<keyword evidence="4" id="KW-1185">Reference proteome</keyword>
<dbReference type="OrthoDB" id="5186731at2"/>
<comment type="similarity">
    <text evidence="1">Belongs to the universal stress protein A family.</text>
</comment>